<dbReference type="EMBL" id="BT120491">
    <property type="protein sequence ID" value="ADD24131.1"/>
    <property type="molecule type" value="mRNA"/>
</dbReference>
<dbReference type="SUPFAM" id="SSF56436">
    <property type="entry name" value="C-type lectin-like"/>
    <property type="match status" value="1"/>
</dbReference>
<dbReference type="Pfam" id="PF03781">
    <property type="entry name" value="FGE-sulfatase"/>
    <property type="match status" value="1"/>
</dbReference>
<proteinExistence type="evidence at transcript level"/>
<feature type="signal peptide" evidence="2">
    <location>
        <begin position="1"/>
        <end position="20"/>
    </location>
</feature>
<dbReference type="InterPro" id="IPR042095">
    <property type="entry name" value="SUMF_sf"/>
</dbReference>
<gene>
    <name evidence="4" type="primary">SUMF1</name>
</gene>
<organism evidence="4">
    <name type="scientific">Lepeophtheirus salmonis</name>
    <name type="common">Salmon louse</name>
    <name type="synonym">Caligus salmonis</name>
    <dbReference type="NCBI Taxonomy" id="72036"/>
    <lineage>
        <taxon>Eukaryota</taxon>
        <taxon>Metazoa</taxon>
        <taxon>Ecdysozoa</taxon>
        <taxon>Arthropoda</taxon>
        <taxon>Crustacea</taxon>
        <taxon>Multicrustacea</taxon>
        <taxon>Hexanauplia</taxon>
        <taxon>Copepoda</taxon>
        <taxon>Siphonostomatoida</taxon>
        <taxon>Caligidae</taxon>
        <taxon>Lepeophtheirus</taxon>
    </lineage>
</organism>
<accession>D3PFT5</accession>
<dbReference type="InterPro" id="IPR005532">
    <property type="entry name" value="SUMF_dom"/>
</dbReference>
<dbReference type="PANTHER" id="PTHR23150">
    <property type="entry name" value="SULFATASE MODIFYING FACTOR 1, 2"/>
    <property type="match status" value="1"/>
</dbReference>
<dbReference type="AlphaFoldDB" id="D3PFT5"/>
<evidence type="ECO:0000313" key="4">
    <source>
        <dbReference type="EMBL" id="ADD24131.1"/>
    </source>
</evidence>
<feature type="chain" id="PRO_5003049229" evidence="2">
    <location>
        <begin position="21"/>
        <end position="314"/>
    </location>
</feature>
<dbReference type="PANTHER" id="PTHR23150:SF19">
    <property type="entry name" value="FORMYLGLYCINE-GENERATING ENZYME"/>
    <property type="match status" value="1"/>
</dbReference>
<dbReference type="OrthoDB" id="659at2759"/>
<keyword evidence="2" id="KW-0732">Signal</keyword>
<name>D3PFT5_LEPSM</name>
<dbReference type="GO" id="GO:0005783">
    <property type="term" value="C:endoplasmic reticulum"/>
    <property type="evidence" value="ECO:0007669"/>
    <property type="project" value="TreeGrafter"/>
</dbReference>
<protein>
    <submittedName>
        <fullName evidence="4">Sulfatase-modifying factor 1</fullName>
    </submittedName>
</protein>
<sequence>MDLLLMIFFILFLTFKYSLSESCESLQGFHLSPDSNGSCQLRPASNMVHITGGYFIKGTKKPVFPADGEGPSERTFVTDFYMDAYEVTNAEFESFVVANDYVTEAEIFGQSFVMEYFLSPEVRSKVALGVQLAPWWLQVDRADWKHPEGPDSSIQNRMDHPVLHVSWNDAVKYCEWSSKRLPTEAEWEYACRAGKEDRLFPWGNKWNPNDKIWANIWTGEFPTKNDEADGYAGTNPVGKFPPNAYGLYDMIGNAWEWTGDSFRGEQMVKKGGSFMCHKNHCYRYRCAARSQNTKDSSAHNLGFRCASHTKPKKT</sequence>
<dbReference type="GO" id="GO:0120147">
    <property type="term" value="F:formylglycine-generating oxidase activity"/>
    <property type="evidence" value="ECO:0007669"/>
    <property type="project" value="TreeGrafter"/>
</dbReference>
<evidence type="ECO:0000256" key="1">
    <source>
        <dbReference type="ARBA" id="ARBA00005310"/>
    </source>
</evidence>
<feature type="domain" description="Sulfatase-modifying factor enzyme-like" evidence="3">
    <location>
        <begin position="45"/>
        <end position="306"/>
    </location>
</feature>
<reference evidence="4" key="1">
    <citation type="submission" date="2010-03" db="EMBL/GenBank/DDBJ databases">
        <title>Lepeophtheirus salmonis ESTs and full-length cDNAs.</title>
        <authorList>
            <person name="Yasuike M."/>
            <person name="von Schalburg K."/>
            <person name="Cooper G."/>
            <person name="Leong J."/>
            <person name="Jones S.R.M."/>
            <person name="Koop B.F."/>
        </authorList>
    </citation>
    <scope>NUCLEOTIDE SEQUENCE</scope>
    <source>
        <tissue evidence="4">Whole</tissue>
    </source>
</reference>
<evidence type="ECO:0000259" key="3">
    <source>
        <dbReference type="Pfam" id="PF03781"/>
    </source>
</evidence>
<evidence type="ECO:0000256" key="2">
    <source>
        <dbReference type="SAM" id="SignalP"/>
    </source>
</evidence>
<dbReference type="Gene3D" id="3.90.1580.10">
    <property type="entry name" value="paralog of FGE (formylglycine-generating enzyme)"/>
    <property type="match status" value="1"/>
</dbReference>
<dbReference type="InterPro" id="IPR016187">
    <property type="entry name" value="CTDL_fold"/>
</dbReference>
<dbReference type="InterPro" id="IPR051043">
    <property type="entry name" value="Sulfatase_Mod_Factor_Kinase"/>
</dbReference>
<comment type="similarity">
    <text evidence="1">Belongs to the sulfatase-modifying factor family.</text>
</comment>